<dbReference type="Proteomes" id="UP000266861">
    <property type="component" value="Unassembled WGS sequence"/>
</dbReference>
<gene>
    <name evidence="2" type="ORF">Glove_221g21</name>
</gene>
<evidence type="ECO:0000256" key="1">
    <source>
        <dbReference type="SAM" id="MobiDB-lite"/>
    </source>
</evidence>
<organism evidence="2 3">
    <name type="scientific">Diversispora epigaea</name>
    <dbReference type="NCBI Taxonomy" id="1348612"/>
    <lineage>
        <taxon>Eukaryota</taxon>
        <taxon>Fungi</taxon>
        <taxon>Fungi incertae sedis</taxon>
        <taxon>Mucoromycota</taxon>
        <taxon>Glomeromycotina</taxon>
        <taxon>Glomeromycetes</taxon>
        <taxon>Diversisporales</taxon>
        <taxon>Diversisporaceae</taxon>
        <taxon>Diversispora</taxon>
    </lineage>
</organism>
<name>A0A397ILC6_9GLOM</name>
<comment type="caution">
    <text evidence="2">The sequence shown here is derived from an EMBL/GenBank/DDBJ whole genome shotgun (WGS) entry which is preliminary data.</text>
</comment>
<protein>
    <submittedName>
        <fullName evidence="2">Uncharacterized protein</fullName>
    </submittedName>
</protein>
<keyword evidence="3" id="KW-1185">Reference proteome</keyword>
<reference evidence="2 3" key="1">
    <citation type="submission" date="2018-08" db="EMBL/GenBank/DDBJ databases">
        <title>Genome and evolution of the arbuscular mycorrhizal fungus Diversispora epigaea (formerly Glomus versiforme) and its bacterial endosymbionts.</title>
        <authorList>
            <person name="Sun X."/>
            <person name="Fei Z."/>
            <person name="Harrison M."/>
        </authorList>
    </citation>
    <scope>NUCLEOTIDE SEQUENCE [LARGE SCALE GENOMIC DNA]</scope>
    <source>
        <strain evidence="2 3">IT104</strain>
    </source>
</reference>
<sequence length="245" mass="28251">MEYYSSITWLLCEFVMSSGSRQSKTHIIFLKIDGPRFKFITSDKLYLSLTNFYESVVSLIKLQNITRINYDNTVEIFQETSSPNKNHISFLKLASTHITPKFTESTNATHYSEHLKNQYDITYSQEQCYNKFKNLTASHKKTKDSERQSGGAPVIISFRTELDDILDENRVTFKLVTLISSTSTENTEITINRQTKKQLLPTKTSTLIESSDEDSEKEPEPTSKKFAKIATDTQKCTKIFENLYL</sequence>
<dbReference type="EMBL" id="PQFF01000206">
    <property type="protein sequence ID" value="RHZ74546.1"/>
    <property type="molecule type" value="Genomic_DNA"/>
</dbReference>
<evidence type="ECO:0000313" key="3">
    <source>
        <dbReference type="Proteomes" id="UP000266861"/>
    </source>
</evidence>
<dbReference type="OrthoDB" id="2348469at2759"/>
<dbReference type="AlphaFoldDB" id="A0A397ILC6"/>
<proteinExistence type="predicted"/>
<evidence type="ECO:0000313" key="2">
    <source>
        <dbReference type="EMBL" id="RHZ74546.1"/>
    </source>
</evidence>
<feature type="region of interest" description="Disordered" evidence="1">
    <location>
        <begin position="202"/>
        <end position="225"/>
    </location>
</feature>
<accession>A0A397ILC6</accession>